<evidence type="ECO:0008006" key="4">
    <source>
        <dbReference type="Google" id="ProtNLM"/>
    </source>
</evidence>
<name>A0A839F924_9GAMM</name>
<dbReference type="RefSeq" id="WP_182532611.1">
    <property type="nucleotide sequence ID" value="NZ_JACGXL010000007.1"/>
</dbReference>
<feature type="chain" id="PRO_5032672635" description="Parallel beta helix pectate lyase-like protein" evidence="1">
    <location>
        <begin position="31"/>
        <end position="362"/>
    </location>
</feature>
<dbReference type="SUPFAM" id="SSF51126">
    <property type="entry name" value="Pectin lyase-like"/>
    <property type="match status" value="1"/>
</dbReference>
<evidence type="ECO:0000313" key="3">
    <source>
        <dbReference type="Proteomes" id="UP000550401"/>
    </source>
</evidence>
<organism evidence="2 3">
    <name type="scientific">Dokdonella fugitiva</name>
    <dbReference type="NCBI Taxonomy" id="328517"/>
    <lineage>
        <taxon>Bacteria</taxon>
        <taxon>Pseudomonadati</taxon>
        <taxon>Pseudomonadota</taxon>
        <taxon>Gammaproteobacteria</taxon>
        <taxon>Lysobacterales</taxon>
        <taxon>Rhodanobacteraceae</taxon>
        <taxon>Dokdonella</taxon>
    </lineage>
</organism>
<comment type="caution">
    <text evidence="2">The sequence shown here is derived from an EMBL/GenBank/DDBJ whole genome shotgun (WGS) entry which is preliminary data.</text>
</comment>
<evidence type="ECO:0000256" key="1">
    <source>
        <dbReference type="SAM" id="SignalP"/>
    </source>
</evidence>
<dbReference type="AlphaFoldDB" id="A0A839F924"/>
<dbReference type="InterPro" id="IPR012334">
    <property type="entry name" value="Pectin_lyas_fold"/>
</dbReference>
<sequence length="362" mass="37000">MAGRRRGSDRWAARLGACAALAGASSSADALVRCVDTPAQLQSALTAAAASSADDAIHVVAGVYAATSADGFFAELDAPGDLDISGGWYPGCVARVRGARSTIDGQGLRPGMVILGSFTSVGHLSISHFDFVDGLSNDAYAGGLTANPYLSTNLDVTIEANRFVGNEAVDNVDGGGGGLRAVADGTLAIRNNVFVGNHARNWGGAALLHCEGLLARIVGNTVTGNEASTGAATSASGLRVGGDCLTEVADNILWGNAGLDLALFVEGARLYHNDLADLGGDEQPAARVGDVLVNPQFVSSTNLRLRRTSPLIDAGYDTPIDGLSAFDADDGPRVAGPHVDIGAYELDRLFDDGFDPPFGPAS</sequence>
<dbReference type="NCBIfam" id="NF041518">
    <property type="entry name" value="choice_anch_Q"/>
    <property type="match status" value="1"/>
</dbReference>
<dbReference type="Proteomes" id="UP000550401">
    <property type="component" value="Unassembled WGS sequence"/>
</dbReference>
<gene>
    <name evidence="2" type="ORF">FHW12_003816</name>
</gene>
<proteinExistence type="predicted"/>
<keyword evidence="3" id="KW-1185">Reference proteome</keyword>
<protein>
    <recommendedName>
        <fullName evidence="4">Parallel beta helix pectate lyase-like protein</fullName>
    </recommendedName>
</protein>
<dbReference type="InterPro" id="IPR011050">
    <property type="entry name" value="Pectin_lyase_fold/virulence"/>
</dbReference>
<evidence type="ECO:0000313" key="2">
    <source>
        <dbReference type="EMBL" id="MBA8889570.1"/>
    </source>
</evidence>
<dbReference type="EMBL" id="JACGXL010000007">
    <property type="protein sequence ID" value="MBA8889570.1"/>
    <property type="molecule type" value="Genomic_DNA"/>
</dbReference>
<reference evidence="2 3" key="1">
    <citation type="submission" date="2020-07" db="EMBL/GenBank/DDBJ databases">
        <title>Genomic Encyclopedia of Type Strains, Phase IV (KMG-V): Genome sequencing to study the core and pangenomes of soil and plant-associated prokaryotes.</title>
        <authorList>
            <person name="Whitman W."/>
        </authorList>
    </citation>
    <scope>NUCLEOTIDE SEQUENCE [LARGE SCALE GENOMIC DNA]</scope>
    <source>
        <strain evidence="2 3">RH2WT43</strain>
    </source>
</reference>
<accession>A0A839F924</accession>
<feature type="signal peptide" evidence="1">
    <location>
        <begin position="1"/>
        <end position="30"/>
    </location>
</feature>
<dbReference type="Gene3D" id="2.160.20.10">
    <property type="entry name" value="Single-stranded right-handed beta-helix, Pectin lyase-like"/>
    <property type="match status" value="1"/>
</dbReference>
<keyword evidence="1" id="KW-0732">Signal</keyword>
<dbReference type="InterPro" id="IPR059226">
    <property type="entry name" value="Choice_anch_Q_dom"/>
</dbReference>